<dbReference type="EMBL" id="RJKM01000001">
    <property type="protein sequence ID" value="ROP36567.1"/>
    <property type="molecule type" value="Genomic_DNA"/>
</dbReference>
<reference evidence="2 3" key="1">
    <citation type="submission" date="2018-11" db="EMBL/GenBank/DDBJ databases">
        <title>Sequencing the genomes of 1000 actinobacteria strains.</title>
        <authorList>
            <person name="Klenk H.-P."/>
        </authorList>
    </citation>
    <scope>NUCLEOTIDE SEQUENCE [LARGE SCALE GENOMIC DNA]</scope>
    <source>
        <strain evidence="2 3">DSM 44231</strain>
    </source>
</reference>
<evidence type="ECO:0000313" key="3">
    <source>
        <dbReference type="Proteomes" id="UP000268727"/>
    </source>
</evidence>
<dbReference type="Proteomes" id="UP000268727">
    <property type="component" value="Unassembled WGS sequence"/>
</dbReference>
<accession>A0A3N1H210</accession>
<proteinExistence type="predicted"/>
<gene>
    <name evidence="2" type="ORF">EDD40_1841</name>
</gene>
<feature type="region of interest" description="Disordered" evidence="1">
    <location>
        <begin position="290"/>
        <end position="311"/>
    </location>
</feature>
<feature type="region of interest" description="Disordered" evidence="1">
    <location>
        <begin position="55"/>
        <end position="82"/>
    </location>
</feature>
<evidence type="ECO:0000256" key="1">
    <source>
        <dbReference type="SAM" id="MobiDB-lite"/>
    </source>
</evidence>
<comment type="caution">
    <text evidence="2">The sequence shown here is derived from an EMBL/GenBank/DDBJ whole genome shotgun (WGS) entry which is preliminary data.</text>
</comment>
<keyword evidence="3" id="KW-1185">Reference proteome</keyword>
<sequence length="355" mass="38035">MPTPPVGGSPQRDGHPSPAPGPTGVRKPIAVRRIDRGTRACGALRRIVRRTVEEPLARAGSGRAAPGPARRAGGKRGDAGIGLRRMGNDLLKRPTGVRRSSVGRPRPDGVPLTSSTPPRFDEDIRQRLSCGGRHGYRAIRRPTVRREDTGVRSARPAYRKSHFGNAPYRRPPRGHVVDSPGLIPAGPGVGSLGKRIPDRTARRVYRRPRCSGDGVGPGAGQLQRRAHVDPQVLHRRGRLVLGPLRAWLVPGKARSPPGETLICAGYITVTVYLCYLSIMIARMDYPPQAGAPGGPTRRRATFTASSPTVSGRIRTGSRSMLVQWPERALVPLSGIRSAGCRVLGAPMISAEPSPG</sequence>
<protein>
    <submittedName>
        <fullName evidence="2">Uncharacterized protein</fullName>
    </submittedName>
</protein>
<feature type="region of interest" description="Disordered" evidence="1">
    <location>
        <begin position="94"/>
        <end position="122"/>
    </location>
</feature>
<dbReference type="AlphaFoldDB" id="A0A3N1H210"/>
<evidence type="ECO:0000313" key="2">
    <source>
        <dbReference type="EMBL" id="ROP36567.1"/>
    </source>
</evidence>
<name>A0A3N1H210_9PSEU</name>
<feature type="compositionally biased region" description="Low complexity" evidence="1">
    <location>
        <begin position="57"/>
        <end position="71"/>
    </location>
</feature>
<feature type="region of interest" description="Disordered" evidence="1">
    <location>
        <begin position="1"/>
        <end position="36"/>
    </location>
</feature>
<organism evidence="2 3">
    <name type="scientific">Saccharothrix texasensis</name>
    <dbReference type="NCBI Taxonomy" id="103734"/>
    <lineage>
        <taxon>Bacteria</taxon>
        <taxon>Bacillati</taxon>
        <taxon>Actinomycetota</taxon>
        <taxon>Actinomycetes</taxon>
        <taxon>Pseudonocardiales</taxon>
        <taxon>Pseudonocardiaceae</taxon>
        <taxon>Saccharothrix</taxon>
    </lineage>
</organism>